<name>A0A7S7NXM4_PALFE</name>
<dbReference type="PROSITE" id="PS50110">
    <property type="entry name" value="RESPONSE_REGULATORY"/>
    <property type="match status" value="1"/>
</dbReference>
<evidence type="ECO:0000313" key="5">
    <source>
        <dbReference type="Proteomes" id="UP000593892"/>
    </source>
</evidence>
<evidence type="ECO:0000256" key="1">
    <source>
        <dbReference type="ARBA" id="ARBA00022553"/>
    </source>
</evidence>
<protein>
    <submittedName>
        <fullName evidence="4">Response regulator</fullName>
    </submittedName>
</protein>
<dbReference type="InterPro" id="IPR050595">
    <property type="entry name" value="Bact_response_regulator"/>
</dbReference>
<dbReference type="Proteomes" id="UP000593892">
    <property type="component" value="Chromosome"/>
</dbReference>
<dbReference type="AlphaFoldDB" id="A0A7S7NXM4"/>
<dbReference type="PANTHER" id="PTHR44591:SF3">
    <property type="entry name" value="RESPONSE REGULATORY DOMAIN-CONTAINING PROTEIN"/>
    <property type="match status" value="1"/>
</dbReference>
<feature type="domain" description="Response regulatory" evidence="3">
    <location>
        <begin position="6"/>
        <end position="122"/>
    </location>
</feature>
<dbReference type="InterPro" id="IPR011006">
    <property type="entry name" value="CheY-like_superfamily"/>
</dbReference>
<dbReference type="EMBL" id="CP063849">
    <property type="protein sequence ID" value="QOY91650.1"/>
    <property type="molecule type" value="Genomic_DNA"/>
</dbReference>
<dbReference type="InterPro" id="IPR001789">
    <property type="entry name" value="Sig_transdc_resp-reg_receiver"/>
</dbReference>
<dbReference type="Pfam" id="PF00072">
    <property type="entry name" value="Response_reg"/>
    <property type="match status" value="1"/>
</dbReference>
<dbReference type="PANTHER" id="PTHR44591">
    <property type="entry name" value="STRESS RESPONSE REGULATOR PROTEIN 1"/>
    <property type="match status" value="1"/>
</dbReference>
<dbReference type="RefSeq" id="WP_194453304.1">
    <property type="nucleotide sequence ID" value="NZ_CP063849.1"/>
</dbReference>
<sequence>MSSPVRVLLADDSPHAQRMGERILREEGYEVVTITEGDTVLVRLADVDPDLVLADVFLPQKSGYEICRYIKSSEKHRHAGVVLIAGLLEPVDEEEARRAGCDAVLKKPFEASVVLETIKPLIDKARFARGLFSDTVPPPPPPEEPAAVVVMPPRPELDPEAIRAAVTIALDRSLPAIVEEITGKILIALGH</sequence>
<dbReference type="Gene3D" id="3.40.50.2300">
    <property type="match status" value="1"/>
</dbReference>
<keyword evidence="1 2" id="KW-0597">Phosphoprotein</keyword>
<accession>A0A7S7NXM4</accession>
<gene>
    <name evidence="4" type="ORF">IRI77_17400</name>
</gene>
<dbReference type="GO" id="GO:0000160">
    <property type="term" value="P:phosphorelay signal transduction system"/>
    <property type="evidence" value="ECO:0007669"/>
    <property type="project" value="InterPro"/>
</dbReference>
<evidence type="ECO:0000313" key="4">
    <source>
        <dbReference type="EMBL" id="QOY91650.1"/>
    </source>
</evidence>
<proteinExistence type="predicted"/>
<feature type="modified residue" description="4-aspartylphosphate" evidence="2">
    <location>
        <position position="55"/>
    </location>
</feature>
<dbReference type="SMART" id="SM00448">
    <property type="entry name" value="REC"/>
    <property type="match status" value="1"/>
</dbReference>
<dbReference type="KEGG" id="pfer:IRI77_17400"/>
<reference evidence="4 5" key="1">
    <citation type="submission" date="2020-10" db="EMBL/GenBank/DDBJ databases">
        <title>Complete genome sequence of Paludibaculum fermentans P105T, a facultatively anaerobic acidobacterium capable of dissimilatory Fe(III) reduction.</title>
        <authorList>
            <person name="Dedysh S.N."/>
            <person name="Beletsky A.V."/>
            <person name="Kulichevskaya I.S."/>
            <person name="Mardanov A.V."/>
            <person name="Ravin N.V."/>
        </authorList>
    </citation>
    <scope>NUCLEOTIDE SEQUENCE [LARGE SCALE GENOMIC DNA]</scope>
    <source>
        <strain evidence="4 5">P105</strain>
    </source>
</reference>
<organism evidence="4 5">
    <name type="scientific">Paludibaculum fermentans</name>
    <dbReference type="NCBI Taxonomy" id="1473598"/>
    <lineage>
        <taxon>Bacteria</taxon>
        <taxon>Pseudomonadati</taxon>
        <taxon>Acidobacteriota</taxon>
        <taxon>Terriglobia</taxon>
        <taxon>Bryobacterales</taxon>
        <taxon>Bryobacteraceae</taxon>
        <taxon>Paludibaculum</taxon>
    </lineage>
</organism>
<dbReference type="SUPFAM" id="SSF52172">
    <property type="entry name" value="CheY-like"/>
    <property type="match status" value="1"/>
</dbReference>
<evidence type="ECO:0000259" key="3">
    <source>
        <dbReference type="PROSITE" id="PS50110"/>
    </source>
</evidence>
<keyword evidence="5" id="KW-1185">Reference proteome</keyword>
<evidence type="ECO:0000256" key="2">
    <source>
        <dbReference type="PROSITE-ProRule" id="PRU00169"/>
    </source>
</evidence>